<dbReference type="SUPFAM" id="SSF46955">
    <property type="entry name" value="Putative DNA-binding domain"/>
    <property type="match status" value="1"/>
</dbReference>
<dbReference type="GO" id="GO:0045340">
    <property type="term" value="F:mercury ion binding"/>
    <property type="evidence" value="ECO:0007669"/>
    <property type="project" value="InterPro"/>
</dbReference>
<protein>
    <recommendedName>
        <fullName evidence="1">Mercuric resistance operon regulatory protein</fullName>
    </recommendedName>
</protein>
<comment type="function">
    <text evidence="7">Mediates the mercuric-dependent induction of mercury resistance operon. In the absence of mercury MerR represses transcription by binding tightly to the mer operator region; when mercury is present the dimeric complex binds a single ion and becomes a potent transcriptional activator, while remaining bound to the mer site.</text>
</comment>
<proteinExistence type="predicted"/>
<dbReference type="CDD" id="cd04783">
    <property type="entry name" value="HTH_MerR1"/>
    <property type="match status" value="1"/>
</dbReference>
<dbReference type="EMBL" id="CP029332">
    <property type="protein sequence ID" value="AXO23512.1"/>
    <property type="molecule type" value="Genomic_DNA"/>
</dbReference>
<dbReference type="GO" id="GO:0003700">
    <property type="term" value="F:DNA-binding transcription factor activity"/>
    <property type="evidence" value="ECO:0007669"/>
    <property type="project" value="InterPro"/>
</dbReference>
<dbReference type="PROSITE" id="PS50937">
    <property type="entry name" value="HTH_MERR_2"/>
    <property type="match status" value="1"/>
</dbReference>
<accession>A0A3B6XA20</accession>
<evidence type="ECO:0000256" key="5">
    <source>
        <dbReference type="ARBA" id="ARBA00023125"/>
    </source>
</evidence>
<gene>
    <name evidence="9" type="ORF">DFS55_13740</name>
</gene>
<sequence>MRTTQVARRAGVNAQTLRYYERRGLLPDPPRTASGYRSYGPEAVRIVRFVKRAQELGFTLAEIDTLLHLADGGPESCDTARQLAQHKIAGLDAKIASLQAMRASLTRLIATCSMPRAERICPLLDTLEPDQEDNGSL</sequence>
<dbReference type="GO" id="GO:0003677">
    <property type="term" value="F:DNA binding"/>
    <property type="evidence" value="ECO:0007669"/>
    <property type="project" value="UniProtKB-KW"/>
</dbReference>
<dbReference type="InterPro" id="IPR015358">
    <property type="entry name" value="Tscrpt_reg_MerR_DNA-bd"/>
</dbReference>
<evidence type="ECO:0000256" key="1">
    <source>
        <dbReference type="ARBA" id="ARBA00017146"/>
    </source>
</evidence>
<keyword evidence="4" id="KW-0805">Transcription regulation</keyword>
<keyword evidence="6" id="KW-0804">Transcription</keyword>
<dbReference type="PRINTS" id="PR00040">
    <property type="entry name" value="HTHMERR"/>
</dbReference>
<dbReference type="InterPro" id="IPR000551">
    <property type="entry name" value="MerR-type_HTH_dom"/>
</dbReference>
<dbReference type="RefSeq" id="WP_062900037.1">
    <property type="nucleotide sequence ID" value="NZ_CP029332.1"/>
</dbReference>
<dbReference type="Pfam" id="PF09278">
    <property type="entry name" value="MerR-DNA-bind"/>
    <property type="match status" value="1"/>
</dbReference>
<dbReference type="InterPro" id="IPR047057">
    <property type="entry name" value="MerR_fam"/>
</dbReference>
<dbReference type="InterPro" id="IPR011794">
    <property type="entry name" value="MerR"/>
</dbReference>
<dbReference type="InterPro" id="IPR009061">
    <property type="entry name" value="DNA-bd_dom_put_sf"/>
</dbReference>
<dbReference type="PANTHER" id="PTHR30204:SF94">
    <property type="entry name" value="HEAVY METAL-DEPENDENT TRANSCRIPTIONAL REGULATOR HI_0293-RELATED"/>
    <property type="match status" value="1"/>
</dbReference>
<dbReference type="Gene3D" id="1.10.1660.10">
    <property type="match status" value="1"/>
</dbReference>
<dbReference type="GO" id="GO:0046689">
    <property type="term" value="P:response to mercury ion"/>
    <property type="evidence" value="ECO:0007669"/>
    <property type="project" value="UniProtKB-KW"/>
</dbReference>
<evidence type="ECO:0000313" key="10">
    <source>
        <dbReference type="Proteomes" id="UP000259236"/>
    </source>
</evidence>
<keyword evidence="3" id="KW-0476">Mercury</keyword>
<evidence type="ECO:0000256" key="7">
    <source>
        <dbReference type="ARBA" id="ARBA00024874"/>
    </source>
</evidence>
<reference evidence="9 10" key="1">
    <citation type="submission" date="2018-05" db="EMBL/GenBank/DDBJ databases">
        <title>Sequencing and annotation of Mycobacterium avium strain 109 (MAC109).</title>
        <authorList>
            <person name="Matern W.M."/>
            <person name="Bader J.S."/>
            <person name="Karakousis P.C."/>
        </authorList>
    </citation>
    <scope>NUCLEOTIDE SEQUENCE [LARGE SCALE GENOMIC DNA]</scope>
    <source>
        <strain evidence="9 10">MAC109</strain>
    </source>
</reference>
<feature type="domain" description="HTH merR-type" evidence="8">
    <location>
        <begin position="1"/>
        <end position="69"/>
    </location>
</feature>
<dbReference type="AlphaFoldDB" id="A0A3B6XA20"/>
<evidence type="ECO:0000256" key="4">
    <source>
        <dbReference type="ARBA" id="ARBA00023015"/>
    </source>
</evidence>
<dbReference type="PANTHER" id="PTHR30204">
    <property type="entry name" value="REDOX-CYCLING DRUG-SENSING TRANSCRIPTIONAL ACTIVATOR SOXR"/>
    <property type="match status" value="1"/>
</dbReference>
<evidence type="ECO:0000256" key="3">
    <source>
        <dbReference type="ARBA" id="ARBA00022914"/>
    </source>
</evidence>
<keyword evidence="2" id="KW-0475">Mercuric resistance</keyword>
<evidence type="ECO:0000256" key="2">
    <source>
        <dbReference type="ARBA" id="ARBA00022466"/>
    </source>
</evidence>
<evidence type="ECO:0000313" key="9">
    <source>
        <dbReference type="EMBL" id="AXO23512.1"/>
    </source>
</evidence>
<name>A0A3B6XA20_MYCAV</name>
<evidence type="ECO:0000256" key="6">
    <source>
        <dbReference type="ARBA" id="ARBA00023163"/>
    </source>
</evidence>
<organism evidence="9 10">
    <name type="scientific">Mycobacterium avium subsp. hominissuis</name>
    <dbReference type="NCBI Taxonomy" id="439334"/>
    <lineage>
        <taxon>Bacteria</taxon>
        <taxon>Bacillati</taxon>
        <taxon>Actinomycetota</taxon>
        <taxon>Actinomycetes</taxon>
        <taxon>Mycobacteriales</taxon>
        <taxon>Mycobacteriaceae</taxon>
        <taxon>Mycobacterium</taxon>
        <taxon>Mycobacterium avium complex (MAC)</taxon>
    </lineage>
</organism>
<dbReference type="Pfam" id="PF00376">
    <property type="entry name" value="MerR"/>
    <property type="match status" value="1"/>
</dbReference>
<keyword evidence="5 9" id="KW-0238">DNA-binding</keyword>
<dbReference type="SMART" id="SM00422">
    <property type="entry name" value="HTH_MERR"/>
    <property type="match status" value="1"/>
</dbReference>
<evidence type="ECO:0000259" key="8">
    <source>
        <dbReference type="PROSITE" id="PS50937"/>
    </source>
</evidence>
<dbReference type="Proteomes" id="UP000259236">
    <property type="component" value="Chromosome"/>
</dbReference>